<name>A0A6J7IC83_9ZZZZ</name>
<sequence length="191" mass="20751">MPSDDRPAPSTGRNVELKARCADVEEAERRALAAGAVPTAVLHQRDTYFAAPRGRLKLREERREPWPGYDGEHDLTAELVHYERTDEAVARASAYDLLPVDDPATVRATLDERLGVTVEVVKTRGLLLWRGVRVHLDDVDGLGTFVELEAVVGPAGDEEECAAKVAELRGVLGIEDADVQARGYAGLLAGD</sequence>
<feature type="domain" description="CYTH" evidence="1">
    <location>
        <begin position="12"/>
        <end position="190"/>
    </location>
</feature>
<dbReference type="SUPFAM" id="SSF55154">
    <property type="entry name" value="CYTH-like phosphatases"/>
    <property type="match status" value="1"/>
</dbReference>
<organism evidence="2">
    <name type="scientific">freshwater metagenome</name>
    <dbReference type="NCBI Taxonomy" id="449393"/>
    <lineage>
        <taxon>unclassified sequences</taxon>
        <taxon>metagenomes</taxon>
        <taxon>ecological metagenomes</taxon>
    </lineage>
</organism>
<dbReference type="PANTHER" id="PTHR21028">
    <property type="entry name" value="SI:CH211-156B7.4"/>
    <property type="match status" value="1"/>
</dbReference>
<dbReference type="AlphaFoldDB" id="A0A6J7IC83"/>
<dbReference type="Gene3D" id="2.40.320.10">
    <property type="entry name" value="Hypothetical Protein Pfu-838710-001"/>
    <property type="match status" value="1"/>
</dbReference>
<gene>
    <name evidence="2" type="ORF">UFOPK3564_02221</name>
</gene>
<protein>
    <submittedName>
        <fullName evidence="2">Unannotated protein</fullName>
    </submittedName>
</protein>
<proteinExistence type="predicted"/>
<accession>A0A6J7IC83</accession>
<dbReference type="InterPro" id="IPR023577">
    <property type="entry name" value="CYTH_domain"/>
</dbReference>
<dbReference type="CDD" id="cd07890">
    <property type="entry name" value="CYTH-like_AC_IV-like"/>
    <property type="match status" value="1"/>
</dbReference>
<reference evidence="2" key="1">
    <citation type="submission" date="2020-05" db="EMBL/GenBank/DDBJ databases">
        <authorList>
            <person name="Chiriac C."/>
            <person name="Salcher M."/>
            <person name="Ghai R."/>
            <person name="Kavagutti S V."/>
        </authorList>
    </citation>
    <scope>NUCLEOTIDE SEQUENCE</scope>
</reference>
<evidence type="ECO:0000259" key="1">
    <source>
        <dbReference type="PROSITE" id="PS51707"/>
    </source>
</evidence>
<dbReference type="InterPro" id="IPR033469">
    <property type="entry name" value="CYTH-like_dom_sf"/>
</dbReference>
<dbReference type="EMBL" id="CAFBMK010000145">
    <property type="protein sequence ID" value="CAB4928136.1"/>
    <property type="molecule type" value="Genomic_DNA"/>
</dbReference>
<dbReference type="PROSITE" id="PS51707">
    <property type="entry name" value="CYTH"/>
    <property type="match status" value="1"/>
</dbReference>
<dbReference type="InterPro" id="IPR008173">
    <property type="entry name" value="Adenylyl_cyclase_CyaB"/>
</dbReference>
<evidence type="ECO:0000313" key="2">
    <source>
        <dbReference type="EMBL" id="CAB4928136.1"/>
    </source>
</evidence>
<dbReference type="PANTHER" id="PTHR21028:SF2">
    <property type="entry name" value="CYTH DOMAIN-CONTAINING PROTEIN"/>
    <property type="match status" value="1"/>
</dbReference>
<dbReference type="Pfam" id="PF01928">
    <property type="entry name" value="CYTH"/>
    <property type="match status" value="1"/>
</dbReference>
<dbReference type="SMART" id="SM01118">
    <property type="entry name" value="CYTH"/>
    <property type="match status" value="1"/>
</dbReference>